<dbReference type="NCBIfam" id="NF004226">
    <property type="entry name" value="PRK05673.1"/>
    <property type="match status" value="1"/>
</dbReference>
<evidence type="ECO:0000313" key="11">
    <source>
        <dbReference type="Proteomes" id="UP000177372"/>
    </source>
</evidence>
<evidence type="ECO:0000256" key="7">
    <source>
        <dbReference type="ARBA" id="ARBA00022932"/>
    </source>
</evidence>
<dbReference type="Pfam" id="PF14579">
    <property type="entry name" value="HHH_6"/>
    <property type="match status" value="1"/>
</dbReference>
<dbReference type="InterPro" id="IPR011708">
    <property type="entry name" value="DNA_pol3_alpha_NTPase_dom"/>
</dbReference>
<dbReference type="InterPro" id="IPR041931">
    <property type="entry name" value="DNA_pol3_alpha_thumb_dom"/>
</dbReference>
<evidence type="ECO:0000256" key="8">
    <source>
        <dbReference type="ARBA" id="ARBA00049244"/>
    </source>
</evidence>
<dbReference type="GO" id="GO:0006260">
    <property type="term" value="P:DNA replication"/>
    <property type="evidence" value="ECO:0007669"/>
    <property type="project" value="UniProtKB-KW"/>
</dbReference>
<dbReference type="Gene3D" id="1.10.10.1600">
    <property type="entry name" value="Bacterial DNA polymerase III alpha subunit, thumb domain"/>
    <property type="match status" value="1"/>
</dbReference>
<dbReference type="Proteomes" id="UP000177372">
    <property type="component" value="Unassembled WGS sequence"/>
</dbReference>
<feature type="domain" description="Polymerase/histidinol phosphatase N-terminal" evidence="9">
    <location>
        <begin position="6"/>
        <end position="73"/>
    </location>
</feature>
<dbReference type="Pfam" id="PF17657">
    <property type="entry name" value="DNA_pol3_finger"/>
    <property type="match status" value="1"/>
</dbReference>
<evidence type="ECO:0000256" key="5">
    <source>
        <dbReference type="ARBA" id="ARBA00022695"/>
    </source>
</evidence>
<evidence type="ECO:0000256" key="6">
    <source>
        <dbReference type="ARBA" id="ARBA00022705"/>
    </source>
</evidence>
<evidence type="ECO:0000256" key="2">
    <source>
        <dbReference type="ARBA" id="ARBA00012417"/>
    </source>
</evidence>
<dbReference type="NCBIfam" id="TIGR00594">
    <property type="entry name" value="polc"/>
    <property type="match status" value="1"/>
</dbReference>
<dbReference type="Pfam" id="PF07733">
    <property type="entry name" value="DNA_pol3_alpha"/>
    <property type="match status" value="1"/>
</dbReference>
<dbReference type="PANTHER" id="PTHR32294:SF0">
    <property type="entry name" value="DNA POLYMERASE III SUBUNIT ALPHA"/>
    <property type="match status" value="1"/>
</dbReference>
<dbReference type="Gene3D" id="1.10.150.870">
    <property type="match status" value="1"/>
</dbReference>
<comment type="subcellular location">
    <subcellularLocation>
        <location evidence="1">Cytoplasm</location>
    </subcellularLocation>
</comment>
<evidence type="ECO:0000256" key="1">
    <source>
        <dbReference type="ARBA" id="ARBA00004496"/>
    </source>
</evidence>
<gene>
    <name evidence="10" type="ORF">A3A39_03205</name>
</gene>
<accession>A0A1F6F465</accession>
<keyword evidence="7" id="KW-0239">DNA-directed DNA polymerase</keyword>
<dbReference type="Pfam" id="PF01336">
    <property type="entry name" value="tRNA_anti-codon"/>
    <property type="match status" value="1"/>
</dbReference>
<dbReference type="InterPro" id="IPR029460">
    <property type="entry name" value="DNAPol_HHH"/>
</dbReference>
<dbReference type="SUPFAM" id="SSF89550">
    <property type="entry name" value="PHP domain-like"/>
    <property type="match status" value="1"/>
</dbReference>
<reference evidence="10 11" key="1">
    <citation type="journal article" date="2016" name="Nat. Commun.">
        <title>Thousands of microbial genomes shed light on interconnected biogeochemical processes in an aquifer system.</title>
        <authorList>
            <person name="Anantharaman K."/>
            <person name="Brown C.T."/>
            <person name="Hug L.A."/>
            <person name="Sharon I."/>
            <person name="Castelle C.J."/>
            <person name="Probst A.J."/>
            <person name="Thomas B.C."/>
            <person name="Singh A."/>
            <person name="Wilkins M.J."/>
            <person name="Karaoz U."/>
            <person name="Brodie E.L."/>
            <person name="Williams K.H."/>
            <person name="Hubbard S.S."/>
            <person name="Banfield J.F."/>
        </authorList>
    </citation>
    <scope>NUCLEOTIDE SEQUENCE [LARGE SCALE GENOMIC DNA]</scope>
</reference>
<protein>
    <recommendedName>
        <fullName evidence="3">DNA polymerase III subunit alpha</fullName>
        <ecNumber evidence="2">2.7.7.7</ecNumber>
    </recommendedName>
</protein>
<keyword evidence="5" id="KW-0548">Nucleotidyltransferase</keyword>
<dbReference type="InterPro" id="IPR004365">
    <property type="entry name" value="NA-bd_OB_tRNA"/>
</dbReference>
<name>A0A1F6F465_9BACT</name>
<dbReference type="Pfam" id="PF02811">
    <property type="entry name" value="PHP"/>
    <property type="match status" value="1"/>
</dbReference>
<sequence length="1073" mass="118826">MKPEFVHLHTHSHYSLLEAIPKISELVAAAARDGQRALALTDNGNLYGAIEFYKACREMSVKPIIGVDFHVAPRSRTQKEHRVDDQTSRLVLLAKNEAGYRNLIQLVSKAHLEGFYYRPRIDRELIERYRDGLIAILPSYGGEHAHAIRHGSAARAEEIMHWHKKMFGDPPAGGCYVEITRHPEIHDHEEQMQDVIARAQSIGLPLVAAHDVYYLASDDSLACDLVNKIRTGSTLNRDAENAPRDFSFIPRARMEELFANLPEALENSANIADECSLELKLGSWVFPTFPIPTGSSPDKELEVLVEAGFTERNVKKNKEAQERAQYELSTIGKKGFAPYFLVVADLLREARAKGILTNTRGSVAGSLVSYLCGITTVNPLEYQLPFERFLNPERPSPPDIDMDLADDRRDELIDYVRAKYGEDKVAQIGTFGTMMARAAVRDVARALGHPYSLGDTIAKLIPFGKQGFPVSIKSSLESVPELKQVYESDAASREVLDLAQKIEGNARHVGVHAAGVVIAPTPVTDYVPIQLDPKGGKVITQYDMHAVEDAGLLKFDFLGLTNLSVLADSVARVRERLGTEIDLDRLPLDDNKTYSMLSRGETHGVFQLAGGGMTSYLTDLEPSTVHDLNAMVALYRPGPMAFIPAYIERKKNPKLVKYLDPRMEPILKNSYGVITYQDDVLEIAVKLAGYSWLESDKLRRAMGKKIPAEMRAQKEKFTKGCVGGGMKKETAQQLWEQIETFAAYGFNKAHAASYGNLAYKTAYMKANFPVDYMAALLTADAGDVEKIAETVAECKRMGIKVLSPSVNESFGNFTVISDAATNDFVSRSSDERLTKSNIRFGLHSIKNFGAGVADAIIAAREKDGVFKDIADFLSRVPDKNLNRKQLESLVMSGALDEIGERGNLLANIDLLLEYHREHMKTPSDQGSLFGSTGSPQAVLRLPAAAEATLEQRLAWEKELLGLYISGHPLDKYKEKLTRQRMDIKTGKEKFPRGVETVIAGFLETVQPILTKNGERMLFGRLADYSDGIEIVAFPRVLKEDGGIFAPGACIAVKGKFSERNGEPSFVIERAKAL</sequence>
<dbReference type="PANTHER" id="PTHR32294">
    <property type="entry name" value="DNA POLYMERASE III SUBUNIT ALPHA"/>
    <property type="match status" value="1"/>
</dbReference>
<evidence type="ECO:0000256" key="3">
    <source>
        <dbReference type="ARBA" id="ARBA00019114"/>
    </source>
</evidence>
<dbReference type="SMART" id="SM00481">
    <property type="entry name" value="POLIIIAc"/>
    <property type="match status" value="1"/>
</dbReference>
<keyword evidence="4" id="KW-0808">Transferase</keyword>
<dbReference type="GO" id="GO:0008408">
    <property type="term" value="F:3'-5' exonuclease activity"/>
    <property type="evidence" value="ECO:0007669"/>
    <property type="project" value="InterPro"/>
</dbReference>
<evidence type="ECO:0000256" key="4">
    <source>
        <dbReference type="ARBA" id="ARBA00022679"/>
    </source>
</evidence>
<evidence type="ECO:0000313" key="10">
    <source>
        <dbReference type="EMBL" id="OGG80675.1"/>
    </source>
</evidence>
<dbReference type="EMBL" id="MFLZ01000002">
    <property type="protein sequence ID" value="OGG80675.1"/>
    <property type="molecule type" value="Genomic_DNA"/>
</dbReference>
<dbReference type="InterPro" id="IPR003141">
    <property type="entry name" value="Pol/His_phosphatase_N"/>
</dbReference>
<dbReference type="GO" id="GO:0003887">
    <property type="term" value="F:DNA-directed DNA polymerase activity"/>
    <property type="evidence" value="ECO:0007669"/>
    <property type="project" value="UniProtKB-KW"/>
</dbReference>
<dbReference type="STRING" id="1798512.A3A39_03205"/>
<organism evidence="10 11">
    <name type="scientific">Candidatus Kaiserbacteria bacterium RIFCSPLOWO2_01_FULL_54_13</name>
    <dbReference type="NCBI Taxonomy" id="1798512"/>
    <lineage>
        <taxon>Bacteria</taxon>
        <taxon>Candidatus Kaiseribacteriota</taxon>
    </lineage>
</organism>
<comment type="caution">
    <text evidence="10">The sequence shown here is derived from an EMBL/GenBank/DDBJ whole genome shotgun (WGS) entry which is preliminary data.</text>
</comment>
<dbReference type="InterPro" id="IPR004805">
    <property type="entry name" value="DnaE2/DnaE/PolC"/>
</dbReference>
<dbReference type="GO" id="GO:0003676">
    <property type="term" value="F:nucleic acid binding"/>
    <property type="evidence" value="ECO:0007669"/>
    <property type="project" value="InterPro"/>
</dbReference>
<dbReference type="AlphaFoldDB" id="A0A1F6F465"/>
<dbReference type="InterPro" id="IPR016195">
    <property type="entry name" value="Pol/histidinol_Pase-like"/>
</dbReference>
<keyword evidence="6" id="KW-0235">DNA replication</keyword>
<dbReference type="CDD" id="cd04485">
    <property type="entry name" value="DnaE_OBF"/>
    <property type="match status" value="1"/>
</dbReference>
<dbReference type="EC" id="2.7.7.7" evidence="2"/>
<proteinExistence type="predicted"/>
<dbReference type="InterPro" id="IPR040982">
    <property type="entry name" value="DNA_pol3_finger"/>
</dbReference>
<dbReference type="GO" id="GO:0005737">
    <property type="term" value="C:cytoplasm"/>
    <property type="evidence" value="ECO:0007669"/>
    <property type="project" value="UniProtKB-SubCell"/>
</dbReference>
<dbReference type="InterPro" id="IPR004013">
    <property type="entry name" value="PHP_dom"/>
</dbReference>
<comment type="catalytic activity">
    <reaction evidence="8">
        <text>DNA(n) + a 2'-deoxyribonucleoside 5'-triphosphate = DNA(n+1) + diphosphate</text>
        <dbReference type="Rhea" id="RHEA:22508"/>
        <dbReference type="Rhea" id="RHEA-COMP:17339"/>
        <dbReference type="Rhea" id="RHEA-COMP:17340"/>
        <dbReference type="ChEBI" id="CHEBI:33019"/>
        <dbReference type="ChEBI" id="CHEBI:61560"/>
        <dbReference type="ChEBI" id="CHEBI:173112"/>
        <dbReference type="EC" id="2.7.7.7"/>
    </reaction>
</comment>
<evidence type="ECO:0000259" key="9">
    <source>
        <dbReference type="SMART" id="SM00481"/>
    </source>
</evidence>
<dbReference type="Gene3D" id="3.20.20.140">
    <property type="entry name" value="Metal-dependent hydrolases"/>
    <property type="match status" value="1"/>
</dbReference>